<evidence type="ECO:0000313" key="2">
    <source>
        <dbReference type="Proteomes" id="UP000828048"/>
    </source>
</evidence>
<name>A0ACB7XPR6_9ERIC</name>
<evidence type="ECO:0000313" key="1">
    <source>
        <dbReference type="EMBL" id="KAH7842890.1"/>
    </source>
</evidence>
<dbReference type="Proteomes" id="UP000828048">
    <property type="component" value="Chromosome 1"/>
</dbReference>
<sequence>MFEEPISWWANDGASTPLLQALAFKLLSQSTSSFGYERNWSTYSMIQRVKRNRLATSQAEDLVFMHCNLRLLSSKSKKYTEGPSKYWDTSGYQFDIEGQEVADLAQLR</sequence>
<keyword evidence="2" id="KW-1185">Reference proteome</keyword>
<protein>
    <submittedName>
        <fullName evidence="1">Uncharacterized protein</fullName>
    </submittedName>
</protein>
<dbReference type="EMBL" id="CM037151">
    <property type="protein sequence ID" value="KAH7842890.1"/>
    <property type="molecule type" value="Genomic_DNA"/>
</dbReference>
<accession>A0ACB7XPR6</accession>
<gene>
    <name evidence="1" type="ORF">Vadar_010247</name>
</gene>
<reference evidence="1 2" key="1">
    <citation type="journal article" date="2021" name="Hortic Res">
        <title>High-quality reference genome and annotation aids understanding of berry development for evergreen blueberry (Vaccinium darrowii).</title>
        <authorList>
            <person name="Yu J."/>
            <person name="Hulse-Kemp A.M."/>
            <person name="Babiker E."/>
            <person name="Staton M."/>
        </authorList>
    </citation>
    <scope>NUCLEOTIDE SEQUENCE [LARGE SCALE GENOMIC DNA]</scope>
    <source>
        <strain evidence="2">cv. NJ 8807/NJ 8810</strain>
        <tissue evidence="1">Young leaf</tissue>
    </source>
</reference>
<comment type="caution">
    <text evidence="1">The sequence shown here is derived from an EMBL/GenBank/DDBJ whole genome shotgun (WGS) entry which is preliminary data.</text>
</comment>
<organism evidence="1 2">
    <name type="scientific">Vaccinium darrowii</name>
    <dbReference type="NCBI Taxonomy" id="229202"/>
    <lineage>
        <taxon>Eukaryota</taxon>
        <taxon>Viridiplantae</taxon>
        <taxon>Streptophyta</taxon>
        <taxon>Embryophyta</taxon>
        <taxon>Tracheophyta</taxon>
        <taxon>Spermatophyta</taxon>
        <taxon>Magnoliopsida</taxon>
        <taxon>eudicotyledons</taxon>
        <taxon>Gunneridae</taxon>
        <taxon>Pentapetalae</taxon>
        <taxon>asterids</taxon>
        <taxon>Ericales</taxon>
        <taxon>Ericaceae</taxon>
        <taxon>Vaccinioideae</taxon>
        <taxon>Vaccinieae</taxon>
        <taxon>Vaccinium</taxon>
    </lineage>
</organism>
<proteinExistence type="predicted"/>